<evidence type="ECO:0000256" key="5">
    <source>
        <dbReference type="ARBA" id="ARBA00022839"/>
    </source>
</evidence>
<comment type="subunit">
    <text evidence="6">Heterooligomer composed of large and small subunits.</text>
</comment>
<dbReference type="AlphaFoldDB" id="A0A369C6Q7"/>
<evidence type="ECO:0000313" key="7">
    <source>
        <dbReference type="EMBL" id="RCX28297.1"/>
    </source>
</evidence>
<gene>
    <name evidence="6" type="primary">xseB</name>
    <name evidence="7" type="ORF">DFQ59_10740</name>
</gene>
<organism evidence="7 8">
    <name type="scientific">Thioalbus denitrificans</name>
    <dbReference type="NCBI Taxonomy" id="547122"/>
    <lineage>
        <taxon>Bacteria</taxon>
        <taxon>Pseudomonadati</taxon>
        <taxon>Pseudomonadota</taxon>
        <taxon>Gammaproteobacteria</taxon>
        <taxon>Chromatiales</taxon>
        <taxon>Ectothiorhodospiraceae</taxon>
        <taxon>Thioalbus</taxon>
    </lineage>
</organism>
<evidence type="ECO:0000256" key="2">
    <source>
        <dbReference type="ARBA" id="ARBA00022490"/>
    </source>
</evidence>
<evidence type="ECO:0000313" key="8">
    <source>
        <dbReference type="Proteomes" id="UP000252707"/>
    </source>
</evidence>
<comment type="similarity">
    <text evidence="1 6">Belongs to the XseB family.</text>
</comment>
<dbReference type="EMBL" id="QPJY01000007">
    <property type="protein sequence ID" value="RCX28297.1"/>
    <property type="molecule type" value="Genomic_DNA"/>
</dbReference>
<dbReference type="Pfam" id="PF02609">
    <property type="entry name" value="Exonuc_VII_S"/>
    <property type="match status" value="1"/>
</dbReference>
<comment type="caution">
    <text evidence="7">The sequence shown here is derived from an EMBL/GenBank/DDBJ whole genome shotgun (WGS) entry which is preliminary data.</text>
</comment>
<dbReference type="Proteomes" id="UP000252707">
    <property type="component" value="Unassembled WGS sequence"/>
</dbReference>
<dbReference type="GO" id="GO:0006308">
    <property type="term" value="P:DNA catabolic process"/>
    <property type="evidence" value="ECO:0007669"/>
    <property type="project" value="UniProtKB-UniRule"/>
</dbReference>
<proteinExistence type="inferred from homology"/>
<evidence type="ECO:0000256" key="3">
    <source>
        <dbReference type="ARBA" id="ARBA00022722"/>
    </source>
</evidence>
<dbReference type="PANTHER" id="PTHR34137">
    <property type="entry name" value="EXODEOXYRIBONUCLEASE 7 SMALL SUBUNIT"/>
    <property type="match status" value="1"/>
</dbReference>
<dbReference type="NCBIfam" id="NF002140">
    <property type="entry name" value="PRK00977.1-4"/>
    <property type="match status" value="1"/>
</dbReference>
<dbReference type="GO" id="GO:0008855">
    <property type="term" value="F:exodeoxyribonuclease VII activity"/>
    <property type="evidence" value="ECO:0007669"/>
    <property type="project" value="UniProtKB-UniRule"/>
</dbReference>
<dbReference type="Gene3D" id="1.10.287.1040">
    <property type="entry name" value="Exonuclease VII, small subunit"/>
    <property type="match status" value="1"/>
</dbReference>
<name>A0A369C6Q7_9GAMM</name>
<dbReference type="EC" id="3.1.11.6" evidence="6"/>
<keyword evidence="4 6" id="KW-0378">Hydrolase</keyword>
<comment type="subcellular location">
    <subcellularLocation>
        <location evidence="6">Cytoplasm</location>
    </subcellularLocation>
</comment>
<dbReference type="SUPFAM" id="SSF116842">
    <property type="entry name" value="XseB-like"/>
    <property type="match status" value="1"/>
</dbReference>
<comment type="catalytic activity">
    <reaction evidence="6">
        <text>Exonucleolytic cleavage in either 5'- to 3'- or 3'- to 5'-direction to yield nucleoside 5'-phosphates.</text>
        <dbReference type="EC" id="3.1.11.6"/>
    </reaction>
</comment>
<evidence type="ECO:0000256" key="4">
    <source>
        <dbReference type="ARBA" id="ARBA00022801"/>
    </source>
</evidence>
<evidence type="ECO:0000256" key="1">
    <source>
        <dbReference type="ARBA" id="ARBA00009998"/>
    </source>
</evidence>
<dbReference type="GO" id="GO:0009318">
    <property type="term" value="C:exodeoxyribonuclease VII complex"/>
    <property type="evidence" value="ECO:0007669"/>
    <property type="project" value="UniProtKB-UniRule"/>
</dbReference>
<accession>A0A369C6Q7</accession>
<dbReference type="HAMAP" id="MF_00337">
    <property type="entry name" value="Exonuc_7_S"/>
    <property type="match status" value="1"/>
</dbReference>
<reference evidence="7 8" key="1">
    <citation type="submission" date="2018-07" db="EMBL/GenBank/DDBJ databases">
        <title>Genomic Encyclopedia of Type Strains, Phase IV (KMG-IV): sequencing the most valuable type-strain genomes for metagenomic binning, comparative biology and taxonomic classification.</title>
        <authorList>
            <person name="Goeker M."/>
        </authorList>
    </citation>
    <scope>NUCLEOTIDE SEQUENCE [LARGE SCALE GENOMIC DNA]</scope>
    <source>
        <strain evidence="7 8">DSM 26407</strain>
    </source>
</reference>
<protein>
    <recommendedName>
        <fullName evidence="6">Exodeoxyribonuclease 7 small subunit</fullName>
        <ecNumber evidence="6">3.1.11.6</ecNumber>
    </recommendedName>
    <alternativeName>
        <fullName evidence="6">Exodeoxyribonuclease VII small subunit</fullName>
        <shortName evidence="6">Exonuclease VII small subunit</shortName>
    </alternativeName>
</protein>
<keyword evidence="8" id="KW-1185">Reference proteome</keyword>
<keyword evidence="3 6" id="KW-0540">Nuclease</keyword>
<comment type="function">
    <text evidence="6">Bidirectionally degrades single-stranded DNA into large acid-insoluble oligonucleotides, which are then degraded further into small acid-soluble oligonucleotides.</text>
</comment>
<dbReference type="NCBIfam" id="TIGR01280">
    <property type="entry name" value="xseB"/>
    <property type="match status" value="1"/>
</dbReference>
<keyword evidence="5 6" id="KW-0269">Exonuclease</keyword>
<keyword evidence="2 6" id="KW-0963">Cytoplasm</keyword>
<sequence length="106" mass="11818">MTIAIDRERPGRVSFDPSHHLSNLSVARKKSTAFDFEQSLAELESLVQRMEQGDLSLEDSLAAFQRGVELTRACQQALSEAEQRVEILLARDATEPQPFDAGSEQD</sequence>
<evidence type="ECO:0000256" key="6">
    <source>
        <dbReference type="HAMAP-Rule" id="MF_00337"/>
    </source>
</evidence>
<dbReference type="GO" id="GO:0005829">
    <property type="term" value="C:cytosol"/>
    <property type="evidence" value="ECO:0007669"/>
    <property type="project" value="TreeGrafter"/>
</dbReference>
<dbReference type="InterPro" id="IPR037004">
    <property type="entry name" value="Exonuc_VII_ssu_sf"/>
</dbReference>
<dbReference type="PANTHER" id="PTHR34137:SF1">
    <property type="entry name" value="EXODEOXYRIBONUCLEASE 7 SMALL SUBUNIT"/>
    <property type="match status" value="1"/>
</dbReference>
<dbReference type="InterPro" id="IPR003761">
    <property type="entry name" value="Exonuc_VII_S"/>
</dbReference>